<dbReference type="InterPro" id="IPR008978">
    <property type="entry name" value="HSP20-like_chaperone"/>
</dbReference>
<comment type="caution">
    <text evidence="11">The sequence shown here is derived from an EMBL/GenBank/DDBJ whole genome shotgun (WGS) entry which is preliminary data.</text>
</comment>
<keyword evidence="12" id="KW-1185">Reference proteome</keyword>
<organism evidence="11 12">
    <name type="scientific">Lymnaea stagnalis</name>
    <name type="common">Great pond snail</name>
    <name type="synonym">Helix stagnalis</name>
    <dbReference type="NCBI Taxonomy" id="6523"/>
    <lineage>
        <taxon>Eukaryota</taxon>
        <taxon>Metazoa</taxon>
        <taxon>Spiralia</taxon>
        <taxon>Lophotrochozoa</taxon>
        <taxon>Mollusca</taxon>
        <taxon>Gastropoda</taxon>
        <taxon>Heterobranchia</taxon>
        <taxon>Euthyneura</taxon>
        <taxon>Panpulmonata</taxon>
        <taxon>Hygrophila</taxon>
        <taxon>Lymnaeoidea</taxon>
        <taxon>Lymnaeidae</taxon>
        <taxon>Lymnaea</taxon>
    </lineage>
</organism>
<evidence type="ECO:0000256" key="2">
    <source>
        <dbReference type="ARBA" id="ARBA00012759"/>
    </source>
</evidence>
<proteinExistence type="predicted"/>
<dbReference type="PROSITE" id="PS50235">
    <property type="entry name" value="USP_3"/>
    <property type="match status" value="1"/>
</dbReference>
<dbReference type="Pfam" id="PF01753">
    <property type="entry name" value="zf-MYND"/>
    <property type="match status" value="1"/>
</dbReference>
<keyword evidence="5" id="KW-0862">Zinc</keyword>
<evidence type="ECO:0000256" key="3">
    <source>
        <dbReference type="ARBA" id="ARBA00022723"/>
    </source>
</evidence>
<dbReference type="CDD" id="cd06463">
    <property type="entry name" value="p23_like"/>
    <property type="match status" value="1"/>
</dbReference>
<reference evidence="11 12" key="1">
    <citation type="submission" date="2024-04" db="EMBL/GenBank/DDBJ databases">
        <authorList>
            <consortium name="Genoscope - CEA"/>
            <person name="William W."/>
        </authorList>
    </citation>
    <scope>NUCLEOTIDE SEQUENCE [LARGE SCALE GENOMIC DNA]</scope>
</reference>
<dbReference type="PROSITE" id="PS51203">
    <property type="entry name" value="CS"/>
    <property type="match status" value="2"/>
</dbReference>
<dbReference type="EMBL" id="CAXITT010000456">
    <property type="protein sequence ID" value="CAL1541872.1"/>
    <property type="molecule type" value="Genomic_DNA"/>
</dbReference>
<dbReference type="PROSITE" id="PS01360">
    <property type="entry name" value="ZF_MYND_1"/>
    <property type="match status" value="1"/>
</dbReference>
<evidence type="ECO:0000256" key="5">
    <source>
        <dbReference type="ARBA" id="ARBA00022833"/>
    </source>
</evidence>
<gene>
    <name evidence="11" type="ORF">GSLYS_00015478001</name>
</gene>
<dbReference type="PANTHER" id="PTHR21646:SF74">
    <property type="entry name" value="UBIQUITIN CARBOXYL-TERMINAL HYDROLASE 19"/>
    <property type="match status" value="1"/>
</dbReference>
<dbReference type="GO" id="GO:0008270">
    <property type="term" value="F:zinc ion binding"/>
    <property type="evidence" value="ECO:0007669"/>
    <property type="project" value="UniProtKB-KW"/>
</dbReference>
<dbReference type="SUPFAM" id="SSF144232">
    <property type="entry name" value="HIT/MYND zinc finger-like"/>
    <property type="match status" value="1"/>
</dbReference>
<evidence type="ECO:0000256" key="7">
    <source>
        <dbReference type="SAM" id="MobiDB-lite"/>
    </source>
</evidence>
<evidence type="ECO:0000256" key="1">
    <source>
        <dbReference type="ARBA" id="ARBA00000707"/>
    </source>
</evidence>
<dbReference type="InterPro" id="IPR018200">
    <property type="entry name" value="USP_CS"/>
</dbReference>
<feature type="region of interest" description="Disordered" evidence="7">
    <location>
        <begin position="801"/>
        <end position="820"/>
    </location>
</feature>
<feature type="domain" description="MYND-type" evidence="9">
    <location>
        <begin position="675"/>
        <end position="716"/>
    </location>
</feature>
<name>A0AAV2I5B9_LYMST</name>
<dbReference type="SUPFAM" id="SSF49764">
    <property type="entry name" value="HSP20-like chaperones"/>
    <property type="match status" value="2"/>
</dbReference>
<dbReference type="InterPro" id="IPR028889">
    <property type="entry name" value="USP"/>
</dbReference>
<evidence type="ECO:0000256" key="4">
    <source>
        <dbReference type="ARBA" id="ARBA00022771"/>
    </source>
</evidence>
<evidence type="ECO:0000259" key="8">
    <source>
        <dbReference type="PROSITE" id="PS50235"/>
    </source>
</evidence>
<dbReference type="Gene3D" id="6.10.140.2220">
    <property type="match status" value="1"/>
</dbReference>
<dbReference type="CDD" id="cd02674">
    <property type="entry name" value="Peptidase_C19R"/>
    <property type="match status" value="1"/>
</dbReference>
<sequence length="1338" mass="150278">MQHTENEKDGSKFKLTWEQTSCNVIVTVHTGTAIDTRPTQAFDITFTNNSVNIAIPGNQRQVIEFYDDIIKDRSRVQLKKDRIILLVVKQNQELLWPTLEKKTVSKEAADGCLNKPMDVDGSLAEDAVGEVNKEAIQRTTDEFNLDLVKKEEEPVYILEQLKHDFIERDSLLTLYVYVKDLDKDAVKIIFTKQGFLLKFQTSDAKFLQLYKDTTKETVFTWPVTTKHEIDPEKCKYSVGSAKIEIRLLKKSNNIWSSLEAPVKKDANNAARSESWMPITKTPPPSATTTPGKISDCSKPSKVIFDEMADIEVNNERISSKAIPIPGYSNNHEGTEIGAGSPFGDNLKIRTNSAQDRNKPTAKVHPLSNQALESGIVVPPGFSGLVNLGNTCFMNCVLQVLANTREFKDYFLDGRFLNEINEDNPLGMRGQLAATFGHLLQSLWSCKKACWEPRKLKDLISKKNPQFFGYAQHDAHEFLAFLLDGLHEDLNRIRKKPYTQTVDSDGRPDEVVAAEAWAQYKQRNDSVVVDLFQGQYKSKLVCPRCGKVSITFDPFLYLSVPLPKKSKIIPVTFMWKESYKKPVRYQIQVNQDSSVEKLKEELSIRTNVPPCDIRVFEAYKGLIRKSFPKGSSLANIDQKDVIIACEILSEEVAGEDVVEIPVMQRTMFPSDFPSRCAFCHKNCSDGNSLKRCTKCYKVGYCDQNCQRSHWTIHKSQCNVSPDPIGCPFILSLPASRVTYGNLIKHMEGFSRYSVDIFQPPVKSEGCTKSSSSAPVSNLNSSLSQSCSSLNSLDSLSSASSTCTLTGDQSDPQTQLEGGDESCEGISPNINGCGDRFLFLIAGKFLNDYSHRSDTQVAEDTDNLCRSSMDSGYESIQSKSSEKVVPMSHVMGVQVAEMDRDRTTPTFYIKPVNPEGLGIKEAERFEDKGDQPIDLSKSKILSMDWRNNSKQPSYVLVQSKELEAEEVDNLNNMAASGINKPSLKQCLELFTEPEILNPEEAWQVTIHNIVRGHPYGYCPSCKKHVEASKQMAIWKLPHTLVIQLKRFSFQNFLMRSKIKKHIDFPTRGLDMSPFCHGLKPNEPPPIYDLYGVANHHGLLIGGHYTSYVRLAGDVISGTSEVGWRLCDDSRVSPISNERSVVTADAYLLFYCHRGSQAVIGIPQGIATPASPNLYQESAQASTSHAAMDTDVTYQNLDDERNGNTIQTPQNTNMKIKESVNNKLLRELNRGEASDRCSYESMNRENIHRAKATVIEDAGSISSRHFHTDHQNRTDVRCDAVEMEAMEKCDLEKDFIDNCDHEIMTNSADFDYIDQDYDPEERSLVIDTGPDLGYTDMEAVD</sequence>
<dbReference type="Pfam" id="PF04969">
    <property type="entry name" value="CS"/>
    <property type="match status" value="2"/>
</dbReference>
<dbReference type="PANTHER" id="PTHR21646">
    <property type="entry name" value="UBIQUITIN CARBOXYL-TERMINAL HYDROLASE"/>
    <property type="match status" value="1"/>
</dbReference>
<evidence type="ECO:0000256" key="6">
    <source>
        <dbReference type="PROSITE-ProRule" id="PRU00134"/>
    </source>
</evidence>
<accession>A0AAV2I5B9</accession>
<dbReference type="InterPro" id="IPR007052">
    <property type="entry name" value="CS_dom"/>
</dbReference>
<feature type="domain" description="USP" evidence="8">
    <location>
        <begin position="382"/>
        <end position="1151"/>
    </location>
</feature>
<protein>
    <recommendedName>
        <fullName evidence="2">ubiquitinyl hydrolase 1</fullName>
        <ecNumber evidence="2">3.4.19.12</ecNumber>
    </recommendedName>
</protein>
<dbReference type="CDD" id="cd06466">
    <property type="entry name" value="p23_CS_SGT1_like"/>
    <property type="match status" value="1"/>
</dbReference>
<keyword evidence="3" id="KW-0479">Metal-binding</keyword>
<comment type="catalytic activity">
    <reaction evidence="1">
        <text>Thiol-dependent hydrolysis of ester, thioester, amide, peptide and isopeptide bonds formed by the C-terminal Gly of ubiquitin (a 76-residue protein attached to proteins as an intracellular targeting signal).</text>
        <dbReference type="EC" id="3.4.19.12"/>
    </reaction>
</comment>
<evidence type="ECO:0000259" key="9">
    <source>
        <dbReference type="PROSITE" id="PS50865"/>
    </source>
</evidence>
<dbReference type="InterPro" id="IPR038765">
    <property type="entry name" value="Papain-like_cys_pep_sf"/>
</dbReference>
<dbReference type="PROSITE" id="PS00972">
    <property type="entry name" value="USP_1"/>
    <property type="match status" value="1"/>
</dbReference>
<dbReference type="PROSITE" id="PS00973">
    <property type="entry name" value="USP_2"/>
    <property type="match status" value="1"/>
</dbReference>
<feature type="domain" description="CS" evidence="10">
    <location>
        <begin position="10"/>
        <end position="100"/>
    </location>
</feature>
<dbReference type="InterPro" id="IPR001394">
    <property type="entry name" value="Peptidase_C19_UCH"/>
</dbReference>
<dbReference type="CDD" id="cd17039">
    <property type="entry name" value="Ubl_ubiquitin_like"/>
    <property type="match status" value="1"/>
</dbReference>
<dbReference type="EC" id="3.4.19.12" evidence="2"/>
<feature type="region of interest" description="Disordered" evidence="7">
    <location>
        <begin position="269"/>
        <end position="294"/>
    </location>
</feature>
<dbReference type="SUPFAM" id="SSF54001">
    <property type="entry name" value="Cysteine proteinases"/>
    <property type="match status" value="1"/>
</dbReference>
<keyword evidence="4 6" id="KW-0863">Zinc-finger</keyword>
<feature type="domain" description="CS" evidence="10">
    <location>
        <begin position="158"/>
        <end position="259"/>
    </location>
</feature>
<feature type="compositionally biased region" description="Polar residues" evidence="7">
    <location>
        <begin position="801"/>
        <end position="814"/>
    </location>
</feature>
<evidence type="ECO:0000259" key="10">
    <source>
        <dbReference type="PROSITE" id="PS51203"/>
    </source>
</evidence>
<dbReference type="InterPro" id="IPR002893">
    <property type="entry name" value="Znf_MYND"/>
</dbReference>
<dbReference type="Proteomes" id="UP001497497">
    <property type="component" value="Unassembled WGS sequence"/>
</dbReference>
<dbReference type="PROSITE" id="PS50865">
    <property type="entry name" value="ZF_MYND_2"/>
    <property type="match status" value="1"/>
</dbReference>
<evidence type="ECO:0000313" key="12">
    <source>
        <dbReference type="Proteomes" id="UP001497497"/>
    </source>
</evidence>
<evidence type="ECO:0000313" key="11">
    <source>
        <dbReference type="EMBL" id="CAL1541872.1"/>
    </source>
</evidence>
<dbReference type="InterPro" id="IPR050185">
    <property type="entry name" value="Ub_carboxyl-term_hydrolase"/>
</dbReference>
<dbReference type="GO" id="GO:0004843">
    <property type="term" value="F:cysteine-type deubiquitinase activity"/>
    <property type="evidence" value="ECO:0007669"/>
    <property type="project" value="UniProtKB-EC"/>
</dbReference>
<dbReference type="GO" id="GO:0016579">
    <property type="term" value="P:protein deubiquitination"/>
    <property type="evidence" value="ECO:0007669"/>
    <property type="project" value="InterPro"/>
</dbReference>
<dbReference type="Gene3D" id="2.60.40.790">
    <property type="match status" value="2"/>
</dbReference>
<dbReference type="Pfam" id="PF00443">
    <property type="entry name" value="UCH"/>
    <property type="match status" value="1"/>
</dbReference>
<dbReference type="Gene3D" id="3.90.70.10">
    <property type="entry name" value="Cysteine proteinases"/>
    <property type="match status" value="2"/>
</dbReference>